<dbReference type="PANTHER" id="PTHR30587">
    <property type="entry name" value="FLAGELLAR BIOSYNTHETIC PROTEIN FLIP"/>
    <property type="match status" value="1"/>
</dbReference>
<evidence type="ECO:0000313" key="13">
    <source>
        <dbReference type="EMBL" id="KIE47193.1"/>
    </source>
</evidence>
<organism evidence="13 14">
    <name type="scientific">Clostridium argentinense CDC 2741</name>
    <dbReference type="NCBI Taxonomy" id="1418104"/>
    <lineage>
        <taxon>Bacteria</taxon>
        <taxon>Bacillati</taxon>
        <taxon>Bacillota</taxon>
        <taxon>Clostridia</taxon>
        <taxon>Eubacteriales</taxon>
        <taxon>Clostridiaceae</taxon>
        <taxon>Clostridium</taxon>
    </lineage>
</organism>
<dbReference type="Proteomes" id="UP000031366">
    <property type="component" value="Unassembled WGS sequence"/>
</dbReference>
<dbReference type="PROSITE" id="PS01060">
    <property type="entry name" value="FLIP_1"/>
    <property type="match status" value="1"/>
</dbReference>
<comment type="similarity">
    <text evidence="1 12">Belongs to the FliP/MopC/SpaP family.</text>
</comment>
<keyword evidence="11 12" id="KW-1006">Bacterial flagellum protein export</keyword>
<dbReference type="Pfam" id="PF00813">
    <property type="entry name" value="FliP"/>
    <property type="match status" value="1"/>
</dbReference>
<dbReference type="PANTHER" id="PTHR30587:SF0">
    <property type="entry name" value="FLAGELLAR BIOSYNTHETIC PROTEIN FLIP"/>
    <property type="match status" value="1"/>
</dbReference>
<accession>A0A0C1U5Z9</accession>
<dbReference type="NCBIfam" id="TIGR01103">
    <property type="entry name" value="fliP"/>
    <property type="match status" value="1"/>
</dbReference>
<evidence type="ECO:0000256" key="1">
    <source>
        <dbReference type="ARBA" id="ARBA00006257"/>
    </source>
</evidence>
<dbReference type="STRING" id="29341.RSJ17_12685"/>
<comment type="subcellular location">
    <subcellularLocation>
        <location evidence="12">Cell membrane</location>
        <topology evidence="12">Multi-pass membrane protein</topology>
    </subcellularLocation>
    <subcellularLocation>
        <location evidence="12">Bacterial flagellum basal body</location>
    </subcellularLocation>
</comment>
<dbReference type="EMBL" id="AYSO01000015">
    <property type="protein sequence ID" value="KIE47193.1"/>
    <property type="molecule type" value="Genomic_DNA"/>
</dbReference>
<dbReference type="RefSeq" id="WP_039632549.1">
    <property type="nucleotide sequence ID" value="NZ_AYSO01000015.1"/>
</dbReference>
<keyword evidence="6 12" id="KW-1005">Bacterial flagellum biogenesis</keyword>
<reference evidence="13 14" key="1">
    <citation type="journal article" date="2015" name="Infect. Genet. Evol.">
        <title>Genomic sequences of six botulinum neurotoxin-producing strains representing three clostridial species illustrate the mobility and diversity of botulinum neurotoxin genes.</title>
        <authorList>
            <person name="Smith T.J."/>
            <person name="Hill K.K."/>
            <person name="Xie G."/>
            <person name="Foley B.T."/>
            <person name="Williamson C.H."/>
            <person name="Foster J.T."/>
            <person name="Johnson S.L."/>
            <person name="Chertkov O."/>
            <person name="Teshima H."/>
            <person name="Gibbons H.S."/>
            <person name="Johnsky L.A."/>
            <person name="Karavis M.A."/>
            <person name="Smith L.A."/>
        </authorList>
    </citation>
    <scope>NUCLEOTIDE SEQUENCE [LARGE SCALE GENOMIC DNA]</scope>
    <source>
        <strain evidence="13 14">CDC 2741</strain>
    </source>
</reference>
<dbReference type="InterPro" id="IPR005837">
    <property type="entry name" value="FliP"/>
</dbReference>
<proteinExistence type="inferred from homology"/>
<dbReference type="NCBIfam" id="NF009438">
    <property type="entry name" value="PRK12797.1"/>
    <property type="match status" value="1"/>
</dbReference>
<protein>
    <recommendedName>
        <fullName evidence="2 12">Flagellar biosynthetic protein FliP</fullName>
    </recommendedName>
</protein>
<dbReference type="GO" id="GO:0009425">
    <property type="term" value="C:bacterial-type flagellum basal body"/>
    <property type="evidence" value="ECO:0007669"/>
    <property type="project" value="UniProtKB-SubCell"/>
</dbReference>
<keyword evidence="5 12" id="KW-0812">Transmembrane</keyword>
<keyword evidence="13" id="KW-0969">Cilium</keyword>
<dbReference type="OrthoDB" id="9805111at2"/>
<dbReference type="GO" id="GO:0009306">
    <property type="term" value="P:protein secretion"/>
    <property type="evidence" value="ECO:0007669"/>
    <property type="project" value="UniProtKB-UniRule"/>
</dbReference>
<evidence type="ECO:0000256" key="12">
    <source>
        <dbReference type="RuleBase" id="RU362069"/>
    </source>
</evidence>
<keyword evidence="3 12" id="KW-0813">Transport</keyword>
<feature type="transmembrane region" description="Helical" evidence="12">
    <location>
        <begin position="250"/>
        <end position="270"/>
    </location>
</feature>
<evidence type="ECO:0000256" key="4">
    <source>
        <dbReference type="ARBA" id="ARBA00022475"/>
    </source>
</evidence>
<comment type="function">
    <text evidence="12">Plays a role in the flagellum-specific transport system.</text>
</comment>
<name>A0A0C1U5Z9_9CLOT</name>
<keyword evidence="8 12" id="KW-1133">Transmembrane helix</keyword>
<comment type="caution">
    <text evidence="12">Lacks conserved residue(s) required for the propagation of feature annotation.</text>
</comment>
<dbReference type="InterPro" id="IPR005838">
    <property type="entry name" value="T3SS_IM_P"/>
</dbReference>
<evidence type="ECO:0000256" key="11">
    <source>
        <dbReference type="ARBA" id="ARBA00023225"/>
    </source>
</evidence>
<sequence>MKSKYSKYLKVILFAAIIMFFSYKVAYATAGNTIPIPDVSINFNNGDTNPKEFVDNIKLILLLTVLTLLPSIIIMTTGFVRIVTVLSLLKNALGVQQSIPRQITIGLSLFLTFFVMAPTFGKINNEAITPYIDNKISTEVAYDKAVQPLKDFMLKQTRAKDLKLFLEVGKLEDTVKTIKDENNAEVPSYDEVPLYAVVPAFIISELRTAFEIGFLLFIPFLIVDIVSSSVLMAMGMFMLPPAMISLPFKLLLFVLVDGWNLISQSLIMSFK</sequence>
<keyword evidence="13" id="KW-0282">Flagellum</keyword>
<keyword evidence="14" id="KW-1185">Reference proteome</keyword>
<evidence type="ECO:0000256" key="9">
    <source>
        <dbReference type="ARBA" id="ARBA00023136"/>
    </source>
</evidence>
<comment type="caution">
    <text evidence="13">The sequence shown here is derived from an EMBL/GenBank/DDBJ whole genome shotgun (WGS) entry which is preliminary data.</text>
</comment>
<evidence type="ECO:0000256" key="8">
    <source>
        <dbReference type="ARBA" id="ARBA00022989"/>
    </source>
</evidence>
<evidence type="ECO:0000313" key="14">
    <source>
        <dbReference type="Proteomes" id="UP000031366"/>
    </source>
</evidence>
<keyword evidence="13" id="KW-0966">Cell projection</keyword>
<dbReference type="GO" id="GO:0044781">
    <property type="term" value="P:bacterial-type flagellum organization"/>
    <property type="evidence" value="ECO:0007669"/>
    <property type="project" value="UniProtKB-UniRule"/>
</dbReference>
<keyword evidence="10" id="KW-0975">Bacterial flagellum</keyword>
<keyword evidence="4 12" id="KW-1003">Cell membrane</keyword>
<evidence type="ECO:0000256" key="6">
    <source>
        <dbReference type="ARBA" id="ARBA00022795"/>
    </source>
</evidence>
<keyword evidence="7 12" id="KW-0653">Protein transport</keyword>
<dbReference type="GO" id="GO:0005886">
    <property type="term" value="C:plasma membrane"/>
    <property type="evidence" value="ECO:0007669"/>
    <property type="project" value="UniProtKB-SubCell"/>
</dbReference>
<evidence type="ECO:0000256" key="7">
    <source>
        <dbReference type="ARBA" id="ARBA00022927"/>
    </source>
</evidence>
<dbReference type="PROSITE" id="PS01061">
    <property type="entry name" value="FLIP_2"/>
    <property type="match status" value="1"/>
</dbReference>
<dbReference type="PRINTS" id="PR00951">
    <property type="entry name" value="FLGBIOSNFLIP"/>
</dbReference>
<dbReference type="PRINTS" id="PR01302">
    <property type="entry name" value="TYPE3IMPPROT"/>
</dbReference>
<evidence type="ECO:0000256" key="5">
    <source>
        <dbReference type="ARBA" id="ARBA00022692"/>
    </source>
</evidence>
<feature type="transmembrane region" description="Helical" evidence="12">
    <location>
        <begin position="214"/>
        <end position="238"/>
    </location>
</feature>
<gene>
    <name evidence="12 13" type="primary">fliP</name>
    <name evidence="13" type="ORF">U732_1510</name>
</gene>
<keyword evidence="9 12" id="KW-0472">Membrane</keyword>
<evidence type="ECO:0000256" key="10">
    <source>
        <dbReference type="ARBA" id="ARBA00023143"/>
    </source>
</evidence>
<dbReference type="AlphaFoldDB" id="A0A0C1U5Z9"/>
<evidence type="ECO:0000256" key="3">
    <source>
        <dbReference type="ARBA" id="ARBA00022448"/>
    </source>
</evidence>
<feature type="transmembrane region" description="Helical" evidence="12">
    <location>
        <begin position="59"/>
        <end position="83"/>
    </location>
</feature>
<evidence type="ECO:0000256" key="2">
    <source>
        <dbReference type="ARBA" id="ARBA00021714"/>
    </source>
</evidence>